<dbReference type="eggNOG" id="COG1159">
    <property type="taxonomic scope" value="Bacteria"/>
</dbReference>
<dbReference type="Proteomes" id="UP000001219">
    <property type="component" value="Chromosome"/>
</dbReference>
<reference evidence="4" key="1">
    <citation type="submission" date="2009-10" db="EMBL/GenBank/DDBJ databases">
        <title>The complete chromosome of Gordonia bronchialis DSM 43247.</title>
        <authorList>
            <consortium name="US DOE Joint Genome Institute (JGI-PGF)"/>
            <person name="Lucas S."/>
            <person name="Copeland A."/>
            <person name="Lapidus A."/>
            <person name="Glavina del Rio T."/>
            <person name="Dalin E."/>
            <person name="Tice H."/>
            <person name="Bruce D."/>
            <person name="Goodwin L."/>
            <person name="Pitluck S."/>
            <person name="Kyrpides N."/>
            <person name="Mavromatis K."/>
            <person name="Ivanova N."/>
            <person name="Ovchinnikova G."/>
            <person name="Saunders E."/>
            <person name="Brettin T."/>
            <person name="Detter J.C."/>
            <person name="Han C."/>
            <person name="Larimer F."/>
            <person name="Land M."/>
            <person name="Hauser L."/>
            <person name="Markowitz V."/>
            <person name="Cheng J.-F."/>
            <person name="Hugenholtz P."/>
            <person name="Woyke T."/>
            <person name="Wu D."/>
            <person name="Jando M."/>
            <person name="Schneider S."/>
            <person name="Goeker M."/>
            <person name="Klenk H.-P."/>
            <person name="Eisen J.A."/>
        </authorList>
    </citation>
    <scope>NUCLEOTIDE SEQUENCE [LARGE SCALE GENOMIC DNA]</scope>
    <source>
        <strain evidence="4">ATCC 25592 / DSM 43247 / BCRC 13721 / JCM 3198 / KCTC 3076 / NBRC 16047 / NCTC 10667</strain>
    </source>
</reference>
<evidence type="ECO:0000313" key="3">
    <source>
        <dbReference type="EMBL" id="ACY23610.1"/>
    </source>
</evidence>
<proteinExistence type="predicted"/>
<reference evidence="3 4" key="2">
    <citation type="journal article" date="2010" name="Stand. Genomic Sci.">
        <title>Complete genome sequence of Gordonia bronchialis type strain (3410).</title>
        <authorList>
            <person name="Ivanova N."/>
            <person name="Sikorski J."/>
            <person name="Jando M."/>
            <person name="Lapidus A."/>
            <person name="Nolan M."/>
            <person name="Lucas S."/>
            <person name="Del Rio T.G."/>
            <person name="Tice H."/>
            <person name="Copeland A."/>
            <person name="Cheng J.F."/>
            <person name="Chen F."/>
            <person name="Bruce D."/>
            <person name="Goodwin L."/>
            <person name="Pitluck S."/>
            <person name="Mavromatis K."/>
            <person name="Ovchinnikova G."/>
            <person name="Pati A."/>
            <person name="Chen A."/>
            <person name="Palaniappan K."/>
            <person name="Land M."/>
            <person name="Hauser L."/>
            <person name="Chang Y.J."/>
            <person name="Jeffries C.D."/>
            <person name="Chain P."/>
            <person name="Saunders E."/>
            <person name="Han C."/>
            <person name="Detter J.C."/>
            <person name="Brettin T."/>
            <person name="Rohde M."/>
            <person name="Goker M."/>
            <person name="Bristow J."/>
            <person name="Eisen J.A."/>
            <person name="Markowitz V."/>
            <person name="Hugenholtz P."/>
            <person name="Klenk H.P."/>
            <person name="Kyrpides N.C."/>
        </authorList>
    </citation>
    <scope>NUCLEOTIDE SEQUENCE [LARGE SCALE GENOMIC DNA]</scope>
    <source>
        <strain evidence="4">ATCC 25592 / DSM 43247 / BCRC 13721 / JCM 3198 / KCTC 3076 / NBRC 16047 / NCTC 10667</strain>
    </source>
</reference>
<name>D0L6Q0_GORB4</name>
<keyword evidence="2" id="KW-1133">Transmembrane helix</keyword>
<dbReference type="AlphaFoldDB" id="D0L6Q0"/>
<dbReference type="KEGG" id="gbr:Gbro_4477"/>
<keyword evidence="2" id="KW-0472">Membrane</keyword>
<dbReference type="RefSeq" id="WP_012836095.1">
    <property type="nucleotide sequence ID" value="NC_013441.1"/>
</dbReference>
<feature type="compositionally biased region" description="Basic and acidic residues" evidence="1">
    <location>
        <begin position="516"/>
        <end position="529"/>
    </location>
</feature>
<feature type="transmembrane region" description="Helical" evidence="2">
    <location>
        <begin position="384"/>
        <end position="405"/>
    </location>
</feature>
<feature type="region of interest" description="Disordered" evidence="1">
    <location>
        <begin position="303"/>
        <end position="349"/>
    </location>
</feature>
<keyword evidence="4" id="KW-1185">Reference proteome</keyword>
<keyword evidence="2" id="KW-0812">Transmembrane</keyword>
<dbReference type="EMBL" id="CP001802">
    <property type="protein sequence ID" value="ACY23610.1"/>
    <property type="molecule type" value="Genomic_DNA"/>
</dbReference>
<dbReference type="STRING" id="526226.Gbro_4477"/>
<evidence type="ECO:0008006" key="5">
    <source>
        <dbReference type="Google" id="ProtNLM"/>
    </source>
</evidence>
<evidence type="ECO:0000313" key="4">
    <source>
        <dbReference type="Proteomes" id="UP000001219"/>
    </source>
</evidence>
<evidence type="ECO:0000256" key="2">
    <source>
        <dbReference type="SAM" id="Phobius"/>
    </source>
</evidence>
<feature type="region of interest" description="Disordered" evidence="1">
    <location>
        <begin position="500"/>
        <end position="529"/>
    </location>
</feature>
<dbReference type="HOGENOM" id="CLU_529728_0_0_11"/>
<gene>
    <name evidence="3" type="ordered locus">Gbro_4477</name>
</gene>
<evidence type="ECO:0000256" key="1">
    <source>
        <dbReference type="SAM" id="MobiDB-lite"/>
    </source>
</evidence>
<accession>D0L6Q0</accession>
<protein>
    <recommendedName>
        <fullName evidence="5">G domain-containing protein</fullName>
    </recommendedName>
</protein>
<sequence>MTAADADDLLARVADLTGFDATTIAVGTSVLVTGTPGVGVSSLVDACRSLAPDLHVVDAEDVAQQHISTAIGVAVLVVDPSSSVGEEERRILDDLRATHGTVGLVCAKIDAFWQWPRVLRAHRHTLDPHDAVALFAVSSIAALSGAVDESGVGALVEWLRSEVEVPDAVRTSRARIAAARGSVERLLYDLDNHDTLTGAAGADDTEALMRRRRVLVSGRDRGRTDRLAAVRAGLGRVRAESSVQMQTGLRTIATTAAGSDGDQTVDVSGLRALLDDLAATVSGAIEERIEEVRAAALVDLNESEHAGPTGSDHAGTDRAGDPAEPDPPESDPIGAEPWALDVGPVRAPTGGRRGAEDALMLLIGASTGLGVGRLLAALMASVHAVGWIAMPLTLALGIGAAVWVIRMRHRTTARMQARGWVTETLGEVRARADHQIGVRVAGAESRIAGQIARSYDRRARLVTAEVAALDDRVRALRDDENARRRRLAAARTLQLALAEAQHAASTPAVPQTSQRAEQRKEELDGTHVR</sequence>
<organism evidence="3 4">
    <name type="scientific">Gordonia bronchialis (strain ATCC 25592 / DSM 43247 / BCRC 13721 / JCM 3198 / KCTC 3076 / NBRC 16047 / NCTC 10667)</name>
    <name type="common">Rhodococcus bronchialis</name>
    <dbReference type="NCBI Taxonomy" id="526226"/>
    <lineage>
        <taxon>Bacteria</taxon>
        <taxon>Bacillati</taxon>
        <taxon>Actinomycetota</taxon>
        <taxon>Actinomycetes</taxon>
        <taxon>Mycobacteriales</taxon>
        <taxon>Gordoniaceae</taxon>
        <taxon>Gordonia</taxon>
    </lineage>
</organism>